<dbReference type="GO" id="GO:0003677">
    <property type="term" value="F:DNA binding"/>
    <property type="evidence" value="ECO:0007669"/>
    <property type="project" value="UniProtKB-UniRule"/>
</dbReference>
<comment type="caution">
    <text evidence="4">The sequence shown here is derived from an EMBL/GenBank/DDBJ whole genome shotgun (WGS) entry which is preliminary data.</text>
</comment>
<dbReference type="SUPFAM" id="SSF47095">
    <property type="entry name" value="HMG-box"/>
    <property type="match status" value="1"/>
</dbReference>
<reference evidence="4 5" key="1">
    <citation type="journal article" date="2019" name="Nat. Ecol. Evol.">
        <title>Megaphylogeny resolves global patterns of mushroom evolution.</title>
        <authorList>
            <person name="Varga T."/>
            <person name="Krizsan K."/>
            <person name="Foldi C."/>
            <person name="Dima B."/>
            <person name="Sanchez-Garcia M."/>
            <person name="Sanchez-Ramirez S."/>
            <person name="Szollosi G.J."/>
            <person name="Szarkandi J.G."/>
            <person name="Papp V."/>
            <person name="Albert L."/>
            <person name="Andreopoulos W."/>
            <person name="Angelini C."/>
            <person name="Antonin V."/>
            <person name="Barry K.W."/>
            <person name="Bougher N.L."/>
            <person name="Buchanan P."/>
            <person name="Buyck B."/>
            <person name="Bense V."/>
            <person name="Catcheside P."/>
            <person name="Chovatia M."/>
            <person name="Cooper J."/>
            <person name="Damon W."/>
            <person name="Desjardin D."/>
            <person name="Finy P."/>
            <person name="Geml J."/>
            <person name="Haridas S."/>
            <person name="Hughes K."/>
            <person name="Justo A."/>
            <person name="Karasinski D."/>
            <person name="Kautmanova I."/>
            <person name="Kiss B."/>
            <person name="Kocsube S."/>
            <person name="Kotiranta H."/>
            <person name="LaButti K.M."/>
            <person name="Lechner B.E."/>
            <person name="Liimatainen K."/>
            <person name="Lipzen A."/>
            <person name="Lukacs Z."/>
            <person name="Mihaltcheva S."/>
            <person name="Morgado L.N."/>
            <person name="Niskanen T."/>
            <person name="Noordeloos M.E."/>
            <person name="Ohm R.A."/>
            <person name="Ortiz-Santana B."/>
            <person name="Ovrebo C."/>
            <person name="Racz N."/>
            <person name="Riley R."/>
            <person name="Savchenko A."/>
            <person name="Shiryaev A."/>
            <person name="Soop K."/>
            <person name="Spirin V."/>
            <person name="Szebenyi C."/>
            <person name="Tomsovsky M."/>
            <person name="Tulloss R.E."/>
            <person name="Uehling J."/>
            <person name="Grigoriev I.V."/>
            <person name="Vagvolgyi C."/>
            <person name="Papp T."/>
            <person name="Martin F.M."/>
            <person name="Miettinen O."/>
            <person name="Hibbett D.S."/>
            <person name="Nagy L.G."/>
        </authorList>
    </citation>
    <scope>NUCLEOTIDE SEQUENCE [LARGE SCALE GENOMIC DNA]</scope>
    <source>
        <strain evidence="4 5">FP101781</strain>
    </source>
</reference>
<feature type="region of interest" description="Disordered" evidence="2">
    <location>
        <begin position="362"/>
        <end position="450"/>
    </location>
</feature>
<dbReference type="GO" id="GO:0005634">
    <property type="term" value="C:nucleus"/>
    <property type="evidence" value="ECO:0007669"/>
    <property type="project" value="UniProtKB-UniRule"/>
</dbReference>
<protein>
    <recommendedName>
        <fullName evidence="3">HMG box domain-containing protein</fullName>
    </recommendedName>
</protein>
<evidence type="ECO:0000256" key="2">
    <source>
        <dbReference type="SAM" id="MobiDB-lite"/>
    </source>
</evidence>
<feature type="compositionally biased region" description="Basic residues" evidence="2">
    <location>
        <begin position="158"/>
        <end position="167"/>
    </location>
</feature>
<feature type="DNA-binding region" description="HMG box" evidence="1">
    <location>
        <begin position="70"/>
        <end position="157"/>
    </location>
</feature>
<feature type="compositionally biased region" description="Polar residues" evidence="2">
    <location>
        <begin position="210"/>
        <end position="222"/>
    </location>
</feature>
<evidence type="ECO:0000313" key="5">
    <source>
        <dbReference type="Proteomes" id="UP000298030"/>
    </source>
</evidence>
<dbReference type="InterPro" id="IPR009071">
    <property type="entry name" value="HMG_box_dom"/>
</dbReference>
<proteinExistence type="predicted"/>
<feature type="region of interest" description="Disordered" evidence="2">
    <location>
        <begin position="158"/>
        <end position="222"/>
    </location>
</feature>
<keyword evidence="5" id="KW-1185">Reference proteome</keyword>
<dbReference type="InterPro" id="IPR036910">
    <property type="entry name" value="HMG_box_dom_sf"/>
</dbReference>
<dbReference type="OrthoDB" id="6247875at2759"/>
<evidence type="ECO:0000259" key="3">
    <source>
        <dbReference type="PROSITE" id="PS50118"/>
    </source>
</evidence>
<feature type="compositionally biased region" description="Basic and acidic residues" evidence="2">
    <location>
        <begin position="168"/>
        <end position="203"/>
    </location>
</feature>
<name>A0A4Y7T5N8_COPMI</name>
<dbReference type="AlphaFoldDB" id="A0A4Y7T5N8"/>
<organism evidence="4 5">
    <name type="scientific">Coprinellus micaceus</name>
    <name type="common">Glistening ink-cap mushroom</name>
    <name type="synonym">Coprinus micaceus</name>
    <dbReference type="NCBI Taxonomy" id="71717"/>
    <lineage>
        <taxon>Eukaryota</taxon>
        <taxon>Fungi</taxon>
        <taxon>Dikarya</taxon>
        <taxon>Basidiomycota</taxon>
        <taxon>Agaricomycotina</taxon>
        <taxon>Agaricomycetes</taxon>
        <taxon>Agaricomycetidae</taxon>
        <taxon>Agaricales</taxon>
        <taxon>Agaricineae</taxon>
        <taxon>Psathyrellaceae</taxon>
        <taxon>Coprinellus</taxon>
    </lineage>
</organism>
<dbReference type="Gene3D" id="1.10.30.10">
    <property type="entry name" value="High mobility group box domain"/>
    <property type="match status" value="1"/>
</dbReference>
<dbReference type="PROSITE" id="PS50118">
    <property type="entry name" value="HMG_BOX_2"/>
    <property type="match status" value="1"/>
</dbReference>
<gene>
    <name evidence="4" type="ORF">FA13DRAFT_643455</name>
</gene>
<dbReference type="EMBL" id="QPFP01000027">
    <property type="protein sequence ID" value="TEB29445.1"/>
    <property type="molecule type" value="Genomic_DNA"/>
</dbReference>
<accession>A0A4Y7T5N8</accession>
<evidence type="ECO:0000313" key="4">
    <source>
        <dbReference type="EMBL" id="TEB29445.1"/>
    </source>
</evidence>
<evidence type="ECO:0000256" key="1">
    <source>
        <dbReference type="PROSITE-ProRule" id="PRU00267"/>
    </source>
</evidence>
<keyword evidence="1" id="KW-0238">DNA-binding</keyword>
<sequence length="450" mass="49620">MPTENTCTESDGSLAWPEYSDVEFKKATDSDGKPSQLVATFIPAEDCFDHVTFTIRPPVSDKTLSDDELSKRPPNPFFIFAGANRRPLMEVVNNMYKPAGDPDDETVKSGKGRLPVMLSSRLLSLAWHGLSDSQREPYHDEAERRKKLHFEAWQSGRVVRKKPRARVTRSEKERPKETTARPRSSAAKDRVPKKEERAEDDKVPPAAAPTTPSLRSAQPTPQALQAMTEAYRRNLPPRSLAQLDSAVRQRYEGQAPALAARVRGNRESLGRQSLMPTLFPVGHYAASSISMSSRTSSLRGLASLSRSSTLQSEQDFDAPQGRFEFNPQGVYATSTQHTPAMPTNNGMRTVNQGMVTNEYTVTRRPSYQLPEPFDPNRAGPSTSRNGGSMYRNGAGHGRARPAPLARTGSADTGYCSSDAGCSSDWSGPDMHREWVDSDPDMSWLSGSEGD</sequence>
<dbReference type="CDD" id="cd00084">
    <property type="entry name" value="HMG-box_SF"/>
    <property type="match status" value="1"/>
</dbReference>
<feature type="domain" description="HMG box" evidence="3">
    <location>
        <begin position="70"/>
        <end position="157"/>
    </location>
</feature>
<keyword evidence="1" id="KW-0539">Nucleus</keyword>
<dbReference type="Proteomes" id="UP000298030">
    <property type="component" value="Unassembled WGS sequence"/>
</dbReference>